<keyword evidence="2" id="KW-1185">Reference proteome</keyword>
<protein>
    <submittedName>
        <fullName evidence="1">Uncharacterized protein</fullName>
    </submittedName>
</protein>
<evidence type="ECO:0000313" key="2">
    <source>
        <dbReference type="Proteomes" id="UP001059041"/>
    </source>
</evidence>
<gene>
    <name evidence="1" type="ORF">IRJ41_001693</name>
</gene>
<evidence type="ECO:0000313" key="1">
    <source>
        <dbReference type="EMBL" id="KAI7803021.1"/>
    </source>
</evidence>
<dbReference type="AlphaFoldDB" id="A0A9W7TUD9"/>
<reference evidence="1" key="1">
    <citation type="submission" date="2021-02" db="EMBL/GenBank/DDBJ databases">
        <title>Comparative genomics reveals that relaxation of natural selection precedes convergent phenotypic evolution of cavefish.</title>
        <authorList>
            <person name="Peng Z."/>
        </authorList>
    </citation>
    <scope>NUCLEOTIDE SEQUENCE</scope>
    <source>
        <tissue evidence="1">Muscle</tissue>
    </source>
</reference>
<dbReference type="Proteomes" id="UP001059041">
    <property type="component" value="Linkage Group LG11"/>
</dbReference>
<dbReference type="EMBL" id="JAFHDT010000011">
    <property type="protein sequence ID" value="KAI7803021.1"/>
    <property type="molecule type" value="Genomic_DNA"/>
</dbReference>
<name>A0A9W7TUD9_TRIRA</name>
<proteinExistence type="predicted"/>
<accession>A0A9W7TUD9</accession>
<sequence>MPTTLQRERVPETIFKVLVCRSKRSSPPNLLNHSIDRASAFPETELHATQKRVWKLENEKRKAIRTAKLNFQFSLAFTSTARQRAE</sequence>
<comment type="caution">
    <text evidence="1">The sequence shown here is derived from an EMBL/GenBank/DDBJ whole genome shotgun (WGS) entry which is preliminary data.</text>
</comment>
<organism evidence="1 2">
    <name type="scientific">Triplophysa rosa</name>
    <name type="common">Cave loach</name>
    <dbReference type="NCBI Taxonomy" id="992332"/>
    <lineage>
        <taxon>Eukaryota</taxon>
        <taxon>Metazoa</taxon>
        <taxon>Chordata</taxon>
        <taxon>Craniata</taxon>
        <taxon>Vertebrata</taxon>
        <taxon>Euteleostomi</taxon>
        <taxon>Actinopterygii</taxon>
        <taxon>Neopterygii</taxon>
        <taxon>Teleostei</taxon>
        <taxon>Ostariophysi</taxon>
        <taxon>Cypriniformes</taxon>
        <taxon>Nemacheilidae</taxon>
        <taxon>Triplophysa</taxon>
    </lineage>
</organism>